<dbReference type="GO" id="GO:0006633">
    <property type="term" value="P:fatty acid biosynthetic process"/>
    <property type="evidence" value="ECO:0007669"/>
    <property type="project" value="TreeGrafter"/>
</dbReference>
<organism evidence="2 3">
    <name type="scientific">Candidatus Thiodictyon syntrophicum</name>
    <dbReference type="NCBI Taxonomy" id="1166950"/>
    <lineage>
        <taxon>Bacteria</taxon>
        <taxon>Pseudomonadati</taxon>
        <taxon>Pseudomonadota</taxon>
        <taxon>Gammaproteobacteria</taxon>
        <taxon>Chromatiales</taxon>
        <taxon>Chromatiaceae</taxon>
        <taxon>Thiodictyon</taxon>
    </lineage>
</organism>
<proteinExistence type="predicted"/>
<dbReference type="GO" id="GO:0019171">
    <property type="term" value="F:(3R)-hydroxyacyl-[acyl-carrier-protein] dehydratase activity"/>
    <property type="evidence" value="ECO:0007669"/>
    <property type="project" value="TreeGrafter"/>
</dbReference>
<dbReference type="EMBL" id="CP020372">
    <property type="protein sequence ID" value="AUB85470.1"/>
    <property type="molecule type" value="Genomic_DNA"/>
</dbReference>
<protein>
    <recommendedName>
        <fullName evidence="1">MaoC-like domain-containing protein</fullName>
    </recommendedName>
</protein>
<dbReference type="RefSeq" id="WP_100923094.1">
    <property type="nucleotide sequence ID" value="NZ_CP020372.1"/>
</dbReference>
<dbReference type="PANTHER" id="PTHR43437:SF3">
    <property type="entry name" value="HYDROXYACYL-THIOESTER DEHYDRATASE TYPE 2, MITOCHONDRIAL"/>
    <property type="match status" value="1"/>
</dbReference>
<dbReference type="Proteomes" id="UP000232638">
    <property type="component" value="Plasmid pTs485"/>
</dbReference>
<sequence length="158" mass="17248">MTKTDCLTAAMLTVGQRHSARLRFTREQVDTYCALTGDANAIHRDLEAARRRFPGVTDIVVPGGLIQSTVSGLFGTRFPGDGALGLSFVPERFRKPVLPGEEVVVTFEITRIKGAIIDIDLAVTDAQGARLTNGQARVLAPDEGYRQWWETQQSGCVD</sequence>
<geneLocation type="plasmid" evidence="3">
    <name>pts485</name>
</geneLocation>
<dbReference type="InterPro" id="IPR050965">
    <property type="entry name" value="UPF0336/Enoyl-CoA_hydratase"/>
</dbReference>
<accession>A0A2K8UIW0</accession>
<evidence type="ECO:0000313" key="3">
    <source>
        <dbReference type="Proteomes" id="UP000232638"/>
    </source>
</evidence>
<dbReference type="InterPro" id="IPR002539">
    <property type="entry name" value="MaoC-like_dom"/>
</dbReference>
<dbReference type="KEGG" id="tsy:THSYN_31605"/>
<keyword evidence="2" id="KW-0614">Plasmid</keyword>
<dbReference type="Gene3D" id="3.10.129.10">
    <property type="entry name" value="Hotdog Thioesterase"/>
    <property type="match status" value="1"/>
</dbReference>
<evidence type="ECO:0000313" key="2">
    <source>
        <dbReference type="EMBL" id="AUB85470.1"/>
    </source>
</evidence>
<reference evidence="2 3" key="1">
    <citation type="submission" date="2017-03" db="EMBL/GenBank/DDBJ databases">
        <title>Complete genome sequence of Candidatus 'Thiodictyon syntrophicum' sp. nov. strain Cad16T, a photolithoautotroph purple sulfur bacterium isolated from an alpine meromictic lake.</title>
        <authorList>
            <person name="Luedin S.M."/>
            <person name="Pothier J.F."/>
            <person name="Danza F."/>
            <person name="Storelli N."/>
            <person name="Wittwer M."/>
            <person name="Tonolla M."/>
        </authorList>
    </citation>
    <scope>NUCLEOTIDE SEQUENCE [LARGE SCALE GENOMIC DNA]</scope>
    <source>
        <strain evidence="2 3">Cad16T</strain>
        <plasmid evidence="3">Plasmid pts485</plasmid>
    </source>
</reference>
<feature type="domain" description="MaoC-like" evidence="1">
    <location>
        <begin position="17"/>
        <end position="113"/>
    </location>
</feature>
<name>A0A2K8UIW0_9GAMM</name>
<dbReference type="AlphaFoldDB" id="A0A2K8UIW0"/>
<dbReference type="InterPro" id="IPR029069">
    <property type="entry name" value="HotDog_dom_sf"/>
</dbReference>
<gene>
    <name evidence="2" type="ORF">THSYN_31605</name>
</gene>
<keyword evidence="3" id="KW-1185">Reference proteome</keyword>
<dbReference type="SUPFAM" id="SSF54637">
    <property type="entry name" value="Thioesterase/thiol ester dehydrase-isomerase"/>
    <property type="match status" value="1"/>
</dbReference>
<dbReference type="PANTHER" id="PTHR43437">
    <property type="entry name" value="HYDROXYACYL-THIOESTER DEHYDRATASE TYPE 2, MITOCHONDRIAL-RELATED"/>
    <property type="match status" value="1"/>
</dbReference>
<dbReference type="Pfam" id="PF01575">
    <property type="entry name" value="MaoC_dehydratas"/>
    <property type="match status" value="1"/>
</dbReference>
<evidence type="ECO:0000259" key="1">
    <source>
        <dbReference type="Pfam" id="PF01575"/>
    </source>
</evidence>
<dbReference type="OrthoDB" id="9800237at2"/>